<comment type="caution">
    <text evidence="2">The sequence shown here is derived from an EMBL/GenBank/DDBJ whole genome shotgun (WGS) entry which is preliminary data.</text>
</comment>
<evidence type="ECO:0000256" key="1">
    <source>
        <dbReference type="SAM" id="Phobius"/>
    </source>
</evidence>
<dbReference type="EMBL" id="VFMO01000001">
    <property type="protein sequence ID" value="TQJ13593.1"/>
    <property type="molecule type" value="Genomic_DNA"/>
</dbReference>
<feature type="transmembrane region" description="Helical" evidence="1">
    <location>
        <begin position="252"/>
        <end position="270"/>
    </location>
</feature>
<feature type="transmembrane region" description="Helical" evidence="1">
    <location>
        <begin position="85"/>
        <end position="105"/>
    </location>
</feature>
<dbReference type="Proteomes" id="UP000320806">
    <property type="component" value="Unassembled WGS sequence"/>
</dbReference>
<feature type="transmembrane region" description="Helical" evidence="1">
    <location>
        <begin position="126"/>
        <end position="150"/>
    </location>
</feature>
<keyword evidence="1" id="KW-1133">Transmembrane helix</keyword>
<evidence type="ECO:0000313" key="2">
    <source>
        <dbReference type="EMBL" id="TQJ13593.1"/>
    </source>
</evidence>
<protein>
    <recommendedName>
        <fullName evidence="4">ABC-2 family transporter</fullName>
    </recommendedName>
</protein>
<feature type="transmembrane region" description="Helical" evidence="1">
    <location>
        <begin position="193"/>
        <end position="211"/>
    </location>
</feature>
<evidence type="ECO:0008006" key="4">
    <source>
        <dbReference type="Google" id="ProtNLM"/>
    </source>
</evidence>
<keyword evidence="1" id="KW-0472">Membrane</keyword>
<name>A0A542EE33_9MICO</name>
<sequence length="276" mass="28549">MNTVFSNAANIARAEWTKWRSIGIPLRYGSAAVGLSILITTLIGLAMNQANTYCEQPGKSCSKPPMAPSESIVTAGILGDGTPGAGLITLMLLGATTVLVEYRYGTLGTAFLATPHRGRLMAVKSLLVGALAFVLAFVSAVTSGLVFVAVSGSAGDKISPLSAQTLAICLRTALVVGLAAAAAVALATVVRNAMAVVAVIVLWPLVLEPLLPSMLPGGSERIAALLPFANARHYVGLSDQGIDFTWGASGSGIYFTALMLAAAMVGTWYVRRVNIR</sequence>
<organism evidence="2 3">
    <name type="scientific">Yimella lutea</name>
    <dbReference type="NCBI Taxonomy" id="587872"/>
    <lineage>
        <taxon>Bacteria</taxon>
        <taxon>Bacillati</taxon>
        <taxon>Actinomycetota</taxon>
        <taxon>Actinomycetes</taxon>
        <taxon>Micrococcales</taxon>
        <taxon>Dermacoccaceae</taxon>
        <taxon>Yimella</taxon>
    </lineage>
</organism>
<dbReference type="AlphaFoldDB" id="A0A542EE33"/>
<feature type="transmembrane region" description="Helical" evidence="1">
    <location>
        <begin position="28"/>
        <end position="47"/>
    </location>
</feature>
<dbReference type="OrthoDB" id="5244396at2"/>
<accession>A0A542EE33</accession>
<reference evidence="2 3" key="1">
    <citation type="submission" date="2019-06" db="EMBL/GenBank/DDBJ databases">
        <title>Sequencing the genomes of 1000 actinobacteria strains.</title>
        <authorList>
            <person name="Klenk H.-P."/>
        </authorList>
    </citation>
    <scope>NUCLEOTIDE SEQUENCE [LARGE SCALE GENOMIC DNA]</scope>
    <source>
        <strain evidence="2 3">DSM 19828</strain>
    </source>
</reference>
<feature type="transmembrane region" description="Helical" evidence="1">
    <location>
        <begin position="162"/>
        <end position="186"/>
    </location>
</feature>
<evidence type="ECO:0000313" key="3">
    <source>
        <dbReference type="Proteomes" id="UP000320806"/>
    </source>
</evidence>
<keyword evidence="3" id="KW-1185">Reference proteome</keyword>
<keyword evidence="1" id="KW-0812">Transmembrane</keyword>
<dbReference type="RefSeq" id="WP_141927657.1">
    <property type="nucleotide sequence ID" value="NZ_BAABCI010000033.1"/>
</dbReference>
<gene>
    <name evidence="2" type="ORF">FB459_1018</name>
</gene>
<proteinExistence type="predicted"/>